<dbReference type="NCBIfam" id="TIGR03635">
    <property type="entry name" value="uS17_bact"/>
    <property type="match status" value="1"/>
</dbReference>
<comment type="function">
    <text evidence="6">One of the primary rRNA binding proteins, it binds specifically to the 5'-end of 16S ribosomal RNA.</text>
</comment>
<dbReference type="Proteomes" id="UP000179153">
    <property type="component" value="Unassembled WGS sequence"/>
</dbReference>
<dbReference type="HAMAP" id="MF_01345_B">
    <property type="entry name" value="Ribosomal_uS17_B"/>
    <property type="match status" value="1"/>
</dbReference>
<dbReference type="InterPro" id="IPR000266">
    <property type="entry name" value="Ribosomal_uS17"/>
</dbReference>
<dbReference type="NCBIfam" id="NF004123">
    <property type="entry name" value="PRK05610.1"/>
    <property type="match status" value="1"/>
</dbReference>
<accession>A0A1G2HFS6</accession>
<evidence type="ECO:0000256" key="5">
    <source>
        <dbReference type="ARBA" id="ARBA00023274"/>
    </source>
</evidence>
<evidence type="ECO:0000313" key="8">
    <source>
        <dbReference type="Proteomes" id="UP000179153"/>
    </source>
</evidence>
<dbReference type="GO" id="GO:0006412">
    <property type="term" value="P:translation"/>
    <property type="evidence" value="ECO:0007669"/>
    <property type="project" value="UniProtKB-UniRule"/>
</dbReference>
<dbReference type="AlphaFoldDB" id="A0A1G2HFS6"/>
<dbReference type="EMBL" id="MHOI01000018">
    <property type="protein sequence ID" value="OGZ61334.1"/>
    <property type="molecule type" value="Genomic_DNA"/>
</dbReference>
<name>A0A1G2HFS6_9BACT</name>
<dbReference type="PANTHER" id="PTHR10744">
    <property type="entry name" value="40S RIBOSOMAL PROTEIN S11 FAMILY MEMBER"/>
    <property type="match status" value="1"/>
</dbReference>
<dbReference type="InterPro" id="IPR012340">
    <property type="entry name" value="NA-bd_OB-fold"/>
</dbReference>
<gene>
    <name evidence="6" type="primary">rpsQ</name>
    <name evidence="7" type="ORF">A2932_02440</name>
</gene>
<dbReference type="CDD" id="cd00364">
    <property type="entry name" value="Ribosomal_uS17"/>
    <property type="match status" value="1"/>
</dbReference>
<dbReference type="GO" id="GO:0022627">
    <property type="term" value="C:cytosolic small ribosomal subunit"/>
    <property type="evidence" value="ECO:0007669"/>
    <property type="project" value="UniProtKB-UniRule"/>
</dbReference>
<comment type="similarity">
    <text evidence="1 6">Belongs to the universal ribosomal protein uS17 family.</text>
</comment>
<keyword evidence="5 6" id="KW-0687">Ribonucleoprotein</keyword>
<evidence type="ECO:0000256" key="6">
    <source>
        <dbReference type="HAMAP-Rule" id="MF_01345"/>
    </source>
</evidence>
<keyword evidence="3 6" id="KW-0694">RNA-binding</keyword>
<dbReference type="Gene3D" id="2.40.50.140">
    <property type="entry name" value="Nucleic acid-binding proteins"/>
    <property type="match status" value="1"/>
</dbReference>
<reference evidence="7 8" key="1">
    <citation type="journal article" date="2016" name="Nat. Commun.">
        <title>Thousands of microbial genomes shed light on interconnected biogeochemical processes in an aquifer system.</title>
        <authorList>
            <person name="Anantharaman K."/>
            <person name="Brown C.T."/>
            <person name="Hug L.A."/>
            <person name="Sharon I."/>
            <person name="Castelle C.J."/>
            <person name="Probst A.J."/>
            <person name="Thomas B.C."/>
            <person name="Singh A."/>
            <person name="Wilkins M.J."/>
            <person name="Karaoz U."/>
            <person name="Brodie E.L."/>
            <person name="Williams K.H."/>
            <person name="Hubbard S.S."/>
            <person name="Banfield J.F."/>
        </authorList>
    </citation>
    <scope>NUCLEOTIDE SEQUENCE [LARGE SCALE GENOMIC DNA]</scope>
</reference>
<dbReference type="PRINTS" id="PR00973">
    <property type="entry name" value="RIBOSOMALS17"/>
</dbReference>
<evidence type="ECO:0000256" key="1">
    <source>
        <dbReference type="ARBA" id="ARBA00010254"/>
    </source>
</evidence>
<evidence type="ECO:0000256" key="3">
    <source>
        <dbReference type="ARBA" id="ARBA00022884"/>
    </source>
</evidence>
<organism evidence="7 8">
    <name type="scientific">Candidatus Spechtbacteria bacterium RIFCSPLOWO2_01_FULL_46_10</name>
    <dbReference type="NCBI Taxonomy" id="1802163"/>
    <lineage>
        <taxon>Bacteria</taxon>
        <taxon>Candidatus Spechtiibacteriota</taxon>
    </lineage>
</organism>
<comment type="caution">
    <text evidence="7">The sequence shown here is derived from an EMBL/GenBank/DDBJ whole genome shotgun (WGS) entry which is preliminary data.</text>
</comment>
<proteinExistence type="inferred from homology"/>
<evidence type="ECO:0000256" key="2">
    <source>
        <dbReference type="ARBA" id="ARBA00022730"/>
    </source>
</evidence>
<keyword evidence="2 6" id="KW-0699">rRNA-binding</keyword>
<dbReference type="STRING" id="1802163.A2932_02440"/>
<comment type="subunit">
    <text evidence="6">Part of the 30S ribosomal subunit.</text>
</comment>
<dbReference type="Pfam" id="PF00366">
    <property type="entry name" value="Ribosomal_S17"/>
    <property type="match status" value="1"/>
</dbReference>
<sequence length="83" mass="9738">MAVIKQQTNIKKLRGTVVSNKMDKTVVVRVDRLVAHPIYKKRRTVSKKYLVHYEEGEFNEGDKVIIGETRPMSKRKRWQVISP</sequence>
<evidence type="ECO:0000256" key="4">
    <source>
        <dbReference type="ARBA" id="ARBA00022980"/>
    </source>
</evidence>
<evidence type="ECO:0000313" key="7">
    <source>
        <dbReference type="EMBL" id="OGZ61334.1"/>
    </source>
</evidence>
<dbReference type="InterPro" id="IPR019984">
    <property type="entry name" value="Ribosomal_uS17_bact/chlr"/>
</dbReference>
<protein>
    <recommendedName>
        <fullName evidence="6">Small ribosomal subunit protein uS17</fullName>
    </recommendedName>
</protein>
<dbReference type="GO" id="GO:0019843">
    <property type="term" value="F:rRNA binding"/>
    <property type="evidence" value="ECO:0007669"/>
    <property type="project" value="UniProtKB-UniRule"/>
</dbReference>
<dbReference type="PANTHER" id="PTHR10744:SF1">
    <property type="entry name" value="SMALL RIBOSOMAL SUBUNIT PROTEIN US17M"/>
    <property type="match status" value="1"/>
</dbReference>
<keyword evidence="4 6" id="KW-0689">Ribosomal protein</keyword>
<dbReference type="GO" id="GO:0003735">
    <property type="term" value="F:structural constituent of ribosome"/>
    <property type="evidence" value="ECO:0007669"/>
    <property type="project" value="UniProtKB-UniRule"/>
</dbReference>
<dbReference type="SUPFAM" id="SSF50249">
    <property type="entry name" value="Nucleic acid-binding proteins"/>
    <property type="match status" value="1"/>
</dbReference>